<sequence length="209" mass="24969">MISKEKLIGLLTNNYSKLFSINPILVDEIIEEYNLPIRSDQRSFYIRYGNSVALLTSIFSDCTFDRFKRYYTKQFPFDEITDEEIVPKGTCYFGQDFDDEFLCIENSTGSIYVYAFQEKEAEHYYENIESFLLYCFLKNHQIENYFDIVEINQNNFDYNQFKKSNEGFKIDGLKCKNCIYYFNDQTIIELNEKTQRYSIYKGGILEEIN</sequence>
<reference evidence="2" key="1">
    <citation type="submission" date="2020-09" db="EMBL/GenBank/DDBJ databases">
        <title>Clinical and molecular characterization of Acinetobacter seifertii in Taiwan.</title>
        <authorList>
            <person name="Li L.-H."/>
            <person name="Yang Y.-S."/>
            <person name="Sun J.-R."/>
            <person name="Huang T.-W."/>
            <person name="Huang W.-C."/>
            <person name="Wang Y.-C."/>
            <person name="Kuo T.-H."/>
            <person name="Kuo S.-C."/>
            <person name="Chen T.-L."/>
        </authorList>
    </citation>
    <scope>NUCLEOTIDE SEQUENCE [LARGE SCALE GENOMIC DNA]</scope>
    <source>
        <strain evidence="2">AS39</strain>
    </source>
</reference>
<organism evidence="1 2">
    <name type="scientific">Acinetobacter seifertii</name>
    <dbReference type="NCBI Taxonomy" id="1530123"/>
    <lineage>
        <taxon>Bacteria</taxon>
        <taxon>Pseudomonadati</taxon>
        <taxon>Pseudomonadota</taxon>
        <taxon>Gammaproteobacteria</taxon>
        <taxon>Moraxellales</taxon>
        <taxon>Moraxellaceae</taxon>
        <taxon>Acinetobacter</taxon>
        <taxon>Acinetobacter calcoaceticus/baumannii complex</taxon>
    </lineage>
</organism>
<dbReference type="InterPro" id="IPR037883">
    <property type="entry name" value="Knr4/Smi1-like_sf"/>
</dbReference>
<accession>A0A7H2V4D1</accession>
<evidence type="ECO:0000313" key="2">
    <source>
        <dbReference type="Proteomes" id="UP000516666"/>
    </source>
</evidence>
<proteinExistence type="predicted"/>
<dbReference type="AlphaFoldDB" id="A0A7H2V4D1"/>
<dbReference type="EMBL" id="CP061646">
    <property type="protein sequence ID" value="QNX71214.1"/>
    <property type="molecule type" value="Genomic_DNA"/>
</dbReference>
<protein>
    <recommendedName>
        <fullName evidence="3">SMI1/KNR4 family protein</fullName>
    </recommendedName>
</protein>
<name>A0A7H2V4D1_9GAMM</name>
<dbReference type="Proteomes" id="UP000516666">
    <property type="component" value="Chromosome"/>
</dbReference>
<reference evidence="1 2" key="2">
    <citation type="submission" date="2020-09" db="EMBL/GenBank/DDBJ databases">
        <authorList>
            <person name="Chen F.-J."/>
            <person name="Lee Y.-T."/>
        </authorList>
    </citation>
    <scope>NUCLEOTIDE SEQUENCE [LARGE SCALE GENOMIC DNA]</scope>
    <source>
        <strain evidence="1 2">AS39</strain>
    </source>
</reference>
<dbReference type="SUPFAM" id="SSF160631">
    <property type="entry name" value="SMI1/KNR4-like"/>
    <property type="match status" value="1"/>
</dbReference>
<evidence type="ECO:0008006" key="3">
    <source>
        <dbReference type="Google" id="ProtNLM"/>
    </source>
</evidence>
<evidence type="ECO:0000313" key="1">
    <source>
        <dbReference type="EMBL" id="QNX71214.1"/>
    </source>
</evidence>
<dbReference type="RefSeq" id="WP_191011890.1">
    <property type="nucleotide sequence ID" value="NZ_CP061646.1"/>
</dbReference>
<gene>
    <name evidence="1" type="ORF">IC776_12080</name>
</gene>